<reference evidence="3 4" key="1">
    <citation type="submission" date="2021-02" db="EMBL/GenBank/DDBJ databases">
        <title>Alicyclobacillus curvatus sp. nov. and Alicyclobacillus mengziensis sp. nov., two acidophilic bacteria isolated from acid mine drainage.</title>
        <authorList>
            <person name="Huang Y."/>
        </authorList>
    </citation>
    <scope>NUCLEOTIDE SEQUENCE [LARGE SCALE GENOMIC DNA]</scope>
    <source>
        <strain evidence="3 4">S30H14</strain>
    </source>
</reference>
<evidence type="ECO:0000313" key="4">
    <source>
        <dbReference type="Proteomes" id="UP000663505"/>
    </source>
</evidence>
<keyword evidence="2" id="KW-0812">Transmembrane</keyword>
<feature type="transmembrane region" description="Helical" evidence="2">
    <location>
        <begin position="42"/>
        <end position="61"/>
    </location>
</feature>
<keyword evidence="4" id="KW-1185">Reference proteome</keyword>
<feature type="region of interest" description="Disordered" evidence="1">
    <location>
        <begin position="1"/>
        <end position="23"/>
    </location>
</feature>
<dbReference type="InterPro" id="IPR014197">
    <property type="entry name" value="Sporulation_prot_YunB"/>
</dbReference>
<dbReference type="EMBL" id="CP071182">
    <property type="protein sequence ID" value="QSO46249.1"/>
    <property type="molecule type" value="Genomic_DNA"/>
</dbReference>
<dbReference type="Pfam" id="PF09560">
    <property type="entry name" value="Spore_YunB"/>
    <property type="match status" value="1"/>
</dbReference>
<gene>
    <name evidence="3" type="primary">yunB</name>
    <name evidence="3" type="ORF">JZ786_17315</name>
</gene>
<sequence length="254" mass="27776">MSPTFRPKPSRGRRPSRESRQEWQQGEPRHLRVLYALFKSPFRWRVTGLLLVVFSVFLFVVDTRIRPSIEAIATSVATRTATEAVNDALQSAVAESPDEGKILHVETDASGNIRLATFDFHSVSIVQAAATHQSEETLSKLSSETFSLPVSQTFGGPLLSVFTPEIPVRMRMIGSAHSSIRLDVKSLGINQSVHALYLDVTAQVQAVAPLVTKPVEIHTSVPLAYVVLSGEIPNTYLGRATVDLPVLPPLSGQK</sequence>
<organism evidence="3 4">
    <name type="scientific">Alicyclobacillus mengziensis</name>
    <dbReference type="NCBI Taxonomy" id="2931921"/>
    <lineage>
        <taxon>Bacteria</taxon>
        <taxon>Bacillati</taxon>
        <taxon>Bacillota</taxon>
        <taxon>Bacilli</taxon>
        <taxon>Bacillales</taxon>
        <taxon>Alicyclobacillaceae</taxon>
        <taxon>Alicyclobacillus</taxon>
    </lineage>
</organism>
<keyword evidence="2" id="KW-1133">Transmembrane helix</keyword>
<dbReference type="AlphaFoldDB" id="A0A9X7Z4S9"/>
<evidence type="ECO:0000313" key="3">
    <source>
        <dbReference type="EMBL" id="QSO46249.1"/>
    </source>
</evidence>
<dbReference type="RefSeq" id="WP_206655618.1">
    <property type="nucleotide sequence ID" value="NZ_CP071182.1"/>
</dbReference>
<accession>A0A9X7Z4S9</accession>
<dbReference type="NCBIfam" id="TIGR02832">
    <property type="entry name" value="spo_yunB"/>
    <property type="match status" value="1"/>
</dbReference>
<protein>
    <submittedName>
        <fullName evidence="3">Sporulation protein YunB</fullName>
    </submittedName>
</protein>
<dbReference type="Proteomes" id="UP000663505">
    <property type="component" value="Chromosome"/>
</dbReference>
<name>A0A9X7Z4S9_9BACL</name>
<evidence type="ECO:0000256" key="2">
    <source>
        <dbReference type="SAM" id="Phobius"/>
    </source>
</evidence>
<dbReference type="KEGG" id="afx:JZ786_17315"/>
<evidence type="ECO:0000256" key="1">
    <source>
        <dbReference type="SAM" id="MobiDB-lite"/>
    </source>
</evidence>
<proteinExistence type="predicted"/>
<keyword evidence="2" id="KW-0472">Membrane</keyword>